<gene>
    <name evidence="1" type="ordered locus">SULAZ_1309</name>
</gene>
<dbReference type="RefSeq" id="WP_012674684.1">
    <property type="nucleotide sequence ID" value="NC_012438.1"/>
</dbReference>
<dbReference type="REBASE" id="20456">
    <property type="entry name" value="SazAORF1310P"/>
</dbReference>
<dbReference type="AlphaFoldDB" id="C1DVY9"/>
<dbReference type="HOGENOM" id="CLU_1785892_0_0_0"/>
<sequence>MDMKPEKHLVLSRFFLNLFGFDDFNKLREKLKDTQEGYDSTGRSYFVDVLIGLKSEWEDALLGYDEAIREYVEKLRRNRRQPNFNLKYFQYLAVLFSEIFLDRYYNVEKFNSENRTKINPFTEEDLKKLASKHLTFLCRKVKLNF</sequence>
<dbReference type="KEGG" id="saf:SULAZ_1309"/>
<keyword evidence="2" id="KW-1185">Reference proteome</keyword>
<protein>
    <submittedName>
        <fullName evidence="1">Type III restriction protein res subunit</fullName>
    </submittedName>
</protein>
<name>C1DVY9_SULAA</name>
<evidence type="ECO:0000313" key="1">
    <source>
        <dbReference type="EMBL" id="ACN99366.1"/>
    </source>
</evidence>
<proteinExistence type="predicted"/>
<dbReference type="STRING" id="204536.SULAZ_1309"/>
<evidence type="ECO:0000313" key="2">
    <source>
        <dbReference type="Proteomes" id="UP000001369"/>
    </source>
</evidence>
<dbReference type="eggNOG" id="COG0610">
    <property type="taxonomic scope" value="Bacteria"/>
</dbReference>
<dbReference type="OrthoDB" id="9804145at2"/>
<accession>C1DVY9</accession>
<reference evidence="1 2" key="1">
    <citation type="journal article" date="2009" name="J. Bacteriol.">
        <title>Complete and draft genome sequences of six members of the Aquificales.</title>
        <authorList>
            <person name="Reysenbach A.L."/>
            <person name="Hamamura N."/>
            <person name="Podar M."/>
            <person name="Griffiths E."/>
            <person name="Ferreira S."/>
            <person name="Hochstein R."/>
            <person name="Heidelberg J."/>
            <person name="Johnson J."/>
            <person name="Mead D."/>
            <person name="Pohorille A."/>
            <person name="Sarmiento M."/>
            <person name="Schweighofer K."/>
            <person name="Seshadri R."/>
            <person name="Voytek M.A."/>
        </authorList>
    </citation>
    <scope>NUCLEOTIDE SEQUENCE [LARGE SCALE GENOMIC DNA]</scope>
    <source>
        <strain evidence="2">Az-Fu1 / DSM 15241 / OCM 825</strain>
    </source>
</reference>
<organism evidence="1 2">
    <name type="scientific">Sulfurihydrogenibium azorense (strain DSM 15241 / OCM 825 / Az-Fu1)</name>
    <dbReference type="NCBI Taxonomy" id="204536"/>
    <lineage>
        <taxon>Bacteria</taxon>
        <taxon>Pseudomonadati</taxon>
        <taxon>Aquificota</taxon>
        <taxon>Aquificia</taxon>
        <taxon>Aquificales</taxon>
        <taxon>Hydrogenothermaceae</taxon>
        <taxon>Sulfurihydrogenibium</taxon>
    </lineage>
</organism>
<dbReference type="Proteomes" id="UP000001369">
    <property type="component" value="Chromosome"/>
</dbReference>
<dbReference type="EMBL" id="CP001229">
    <property type="protein sequence ID" value="ACN99366.1"/>
    <property type="molecule type" value="Genomic_DNA"/>
</dbReference>